<evidence type="ECO:0000313" key="1">
    <source>
        <dbReference type="EMBL" id="KID50367.1"/>
    </source>
</evidence>
<dbReference type="RefSeq" id="WP_005961094.1">
    <property type="nucleotide sequence ID" value="NZ_AOJP01000022.1"/>
</dbReference>
<gene>
    <name evidence="1" type="ORF">C095_00035</name>
</gene>
<organism evidence="1 2">
    <name type="scientific">Fusobacterium necrophorum subsp. funduliforme B35</name>
    <dbReference type="NCBI Taxonomy" id="1226633"/>
    <lineage>
        <taxon>Bacteria</taxon>
        <taxon>Fusobacteriati</taxon>
        <taxon>Fusobacteriota</taxon>
        <taxon>Fusobacteriia</taxon>
        <taxon>Fusobacteriales</taxon>
        <taxon>Fusobacteriaceae</taxon>
        <taxon>Fusobacterium</taxon>
    </lineage>
</organism>
<dbReference type="EMBL" id="AUZI01000003">
    <property type="protein sequence ID" value="KID50367.1"/>
    <property type="molecule type" value="Genomic_DNA"/>
</dbReference>
<comment type="caution">
    <text evidence="1">The sequence shown here is derived from an EMBL/GenBank/DDBJ whole genome shotgun (WGS) entry which is preliminary data.</text>
</comment>
<dbReference type="PATRIC" id="fig|1226633.4.peg.2"/>
<accession>A0A0B4FS93</accession>
<proteinExistence type="predicted"/>
<sequence>MRKIYQISVSLFLCLIIEEKIPVIFHLKNKISYSSLIVYQMETEKQILFLGE</sequence>
<reference evidence="1 2" key="1">
    <citation type="submission" date="2013-08" db="EMBL/GenBank/DDBJ databases">
        <title>An opportunistic ruminal bacterium that causes liver abscesses in cattle.</title>
        <authorList>
            <person name="Benahmed F.H."/>
            <person name="Rasmussen M."/>
            <person name="Harbottle H."/>
            <person name="Soppet D."/>
            <person name="Nagaraja T.G."/>
            <person name="Davidson M."/>
        </authorList>
    </citation>
    <scope>NUCLEOTIDE SEQUENCE [LARGE SCALE GENOMIC DNA]</scope>
    <source>
        <strain evidence="1 2">B35</strain>
    </source>
</reference>
<dbReference type="AlphaFoldDB" id="A0A0B4FS93"/>
<dbReference type="Proteomes" id="UP000031184">
    <property type="component" value="Unassembled WGS sequence"/>
</dbReference>
<evidence type="ECO:0000313" key="2">
    <source>
        <dbReference type="Proteomes" id="UP000031184"/>
    </source>
</evidence>
<dbReference type="GeneID" id="75076850"/>
<name>A0A0B4FS93_9FUSO</name>
<protein>
    <submittedName>
        <fullName evidence="1">Uncharacterized protein</fullName>
    </submittedName>
</protein>